<evidence type="ECO:0000313" key="3">
    <source>
        <dbReference type="Proteomes" id="UP000772434"/>
    </source>
</evidence>
<accession>A0A9P5Q209</accession>
<evidence type="ECO:0000313" key="2">
    <source>
        <dbReference type="EMBL" id="KAF9072605.1"/>
    </source>
</evidence>
<proteinExistence type="predicted"/>
<evidence type="ECO:0000256" key="1">
    <source>
        <dbReference type="SAM" id="MobiDB-lite"/>
    </source>
</evidence>
<dbReference type="AlphaFoldDB" id="A0A9P5Q209"/>
<feature type="region of interest" description="Disordered" evidence="1">
    <location>
        <begin position="95"/>
        <end position="116"/>
    </location>
</feature>
<dbReference type="OrthoDB" id="2961253at2759"/>
<keyword evidence="3" id="KW-1185">Reference proteome</keyword>
<name>A0A9P5Q209_9AGAR</name>
<gene>
    <name evidence="2" type="ORF">BDP27DRAFT_398357</name>
</gene>
<reference evidence="2" key="1">
    <citation type="submission" date="2020-11" db="EMBL/GenBank/DDBJ databases">
        <authorList>
            <consortium name="DOE Joint Genome Institute"/>
            <person name="Ahrendt S."/>
            <person name="Riley R."/>
            <person name="Andreopoulos W."/>
            <person name="Labutti K."/>
            <person name="Pangilinan J."/>
            <person name="Ruiz-Duenas F.J."/>
            <person name="Barrasa J.M."/>
            <person name="Sanchez-Garcia M."/>
            <person name="Camarero S."/>
            <person name="Miyauchi S."/>
            <person name="Serrano A."/>
            <person name="Linde D."/>
            <person name="Babiker R."/>
            <person name="Drula E."/>
            <person name="Ayuso-Fernandez I."/>
            <person name="Pacheco R."/>
            <person name="Padilla G."/>
            <person name="Ferreira P."/>
            <person name="Barriuso J."/>
            <person name="Kellner H."/>
            <person name="Castanera R."/>
            <person name="Alfaro M."/>
            <person name="Ramirez L."/>
            <person name="Pisabarro A.G."/>
            <person name="Kuo A."/>
            <person name="Tritt A."/>
            <person name="Lipzen A."/>
            <person name="He G."/>
            <person name="Yan M."/>
            <person name="Ng V."/>
            <person name="Cullen D."/>
            <person name="Martin F."/>
            <person name="Rosso M.-N."/>
            <person name="Henrissat B."/>
            <person name="Hibbett D."/>
            <person name="Martinez A.T."/>
            <person name="Grigoriev I.V."/>
        </authorList>
    </citation>
    <scope>NUCLEOTIDE SEQUENCE</scope>
    <source>
        <strain evidence="2">AH 40177</strain>
    </source>
</reference>
<protein>
    <submittedName>
        <fullName evidence="2">Aa1-PRI4</fullName>
    </submittedName>
</protein>
<dbReference type="EMBL" id="JADNRY010000023">
    <property type="protein sequence ID" value="KAF9072605.1"/>
    <property type="molecule type" value="Genomic_DNA"/>
</dbReference>
<comment type="caution">
    <text evidence="2">The sequence shown here is derived from an EMBL/GenBank/DDBJ whole genome shotgun (WGS) entry which is preliminary data.</text>
</comment>
<dbReference type="Proteomes" id="UP000772434">
    <property type="component" value="Unassembled WGS sequence"/>
</dbReference>
<feature type="compositionally biased region" description="Polar residues" evidence="1">
    <location>
        <begin position="105"/>
        <end position="116"/>
    </location>
</feature>
<sequence>MANSSSATIVEVDLATYSKFNVKGVKWVNPDDHDEGTVPVTFNVNSDVTVPKFWSDANALTLLYDEIPMGFDSFRGSIGEGRIFIKTGKGITIKGPIHGGPREGQTFTGSGTWLQG</sequence>
<organism evidence="2 3">
    <name type="scientific">Rhodocollybia butyracea</name>
    <dbReference type="NCBI Taxonomy" id="206335"/>
    <lineage>
        <taxon>Eukaryota</taxon>
        <taxon>Fungi</taxon>
        <taxon>Dikarya</taxon>
        <taxon>Basidiomycota</taxon>
        <taxon>Agaricomycotina</taxon>
        <taxon>Agaricomycetes</taxon>
        <taxon>Agaricomycetidae</taxon>
        <taxon>Agaricales</taxon>
        <taxon>Marasmiineae</taxon>
        <taxon>Omphalotaceae</taxon>
        <taxon>Rhodocollybia</taxon>
    </lineage>
</organism>